<evidence type="ECO:0000256" key="3">
    <source>
        <dbReference type="RuleBase" id="RU362132"/>
    </source>
</evidence>
<evidence type="ECO:0000313" key="8">
    <source>
        <dbReference type="Proteomes" id="UP001164100"/>
    </source>
</evidence>
<dbReference type="InterPro" id="IPR011766">
    <property type="entry name" value="TPP_enzyme_TPP-bd"/>
</dbReference>
<evidence type="ECO:0000256" key="1">
    <source>
        <dbReference type="ARBA" id="ARBA00007812"/>
    </source>
</evidence>
<dbReference type="Pfam" id="PF02776">
    <property type="entry name" value="TPP_enzyme_N"/>
    <property type="match status" value="1"/>
</dbReference>
<name>A0AA46S285_9BACT</name>
<evidence type="ECO:0000256" key="2">
    <source>
        <dbReference type="ARBA" id="ARBA00023052"/>
    </source>
</evidence>
<dbReference type="Pfam" id="PF00205">
    <property type="entry name" value="TPP_enzyme_M"/>
    <property type="match status" value="1"/>
</dbReference>
<dbReference type="SUPFAM" id="SSF52467">
    <property type="entry name" value="DHS-like NAD/FAD-binding domain"/>
    <property type="match status" value="1"/>
</dbReference>
<dbReference type="Gene3D" id="3.40.50.1220">
    <property type="entry name" value="TPP-binding domain"/>
    <property type="match status" value="1"/>
</dbReference>
<dbReference type="GO" id="GO:0003984">
    <property type="term" value="F:acetolactate synthase activity"/>
    <property type="evidence" value="ECO:0007669"/>
    <property type="project" value="TreeGrafter"/>
</dbReference>
<dbReference type="InterPro" id="IPR029035">
    <property type="entry name" value="DHS-like_NAD/FAD-binding_dom"/>
</dbReference>
<feature type="domain" description="Thiamine pyrophosphate enzyme N-terminal TPP-binding" evidence="6">
    <location>
        <begin position="4"/>
        <end position="111"/>
    </location>
</feature>
<feature type="domain" description="Thiamine pyrophosphate enzyme central" evidence="4">
    <location>
        <begin position="202"/>
        <end position="318"/>
    </location>
</feature>
<dbReference type="GO" id="GO:0009099">
    <property type="term" value="P:L-valine biosynthetic process"/>
    <property type="evidence" value="ECO:0007669"/>
    <property type="project" value="TreeGrafter"/>
</dbReference>
<organism evidence="7 8">
    <name type="scientific">Aliarcobacter cryaerophilus</name>
    <dbReference type="NCBI Taxonomy" id="28198"/>
    <lineage>
        <taxon>Bacteria</taxon>
        <taxon>Pseudomonadati</taxon>
        <taxon>Campylobacterota</taxon>
        <taxon>Epsilonproteobacteria</taxon>
        <taxon>Campylobacterales</taxon>
        <taxon>Arcobacteraceae</taxon>
        <taxon>Aliarcobacter</taxon>
    </lineage>
</organism>
<dbReference type="GO" id="GO:0050660">
    <property type="term" value="F:flavin adenine dinucleotide binding"/>
    <property type="evidence" value="ECO:0007669"/>
    <property type="project" value="TreeGrafter"/>
</dbReference>
<dbReference type="GO" id="GO:0005948">
    <property type="term" value="C:acetolactate synthase complex"/>
    <property type="evidence" value="ECO:0007669"/>
    <property type="project" value="TreeGrafter"/>
</dbReference>
<protein>
    <submittedName>
        <fullName evidence="7">Thiamine pyrophosphate-binding protein</fullName>
    </submittedName>
</protein>
<feature type="domain" description="Thiamine pyrophosphate enzyme TPP-binding" evidence="5">
    <location>
        <begin position="400"/>
        <end position="551"/>
    </location>
</feature>
<dbReference type="Proteomes" id="UP001164100">
    <property type="component" value="Chromosome"/>
</dbReference>
<dbReference type="Gene3D" id="3.40.50.970">
    <property type="match status" value="2"/>
</dbReference>
<dbReference type="InterPro" id="IPR029061">
    <property type="entry name" value="THDP-binding"/>
</dbReference>
<keyword evidence="2 3" id="KW-0786">Thiamine pyrophosphate</keyword>
<evidence type="ECO:0000313" key="7">
    <source>
        <dbReference type="EMBL" id="UYF43476.1"/>
    </source>
</evidence>
<dbReference type="GO" id="GO:0000287">
    <property type="term" value="F:magnesium ion binding"/>
    <property type="evidence" value="ECO:0007669"/>
    <property type="project" value="InterPro"/>
</dbReference>
<dbReference type="GO" id="GO:0009097">
    <property type="term" value="P:isoleucine biosynthetic process"/>
    <property type="evidence" value="ECO:0007669"/>
    <property type="project" value="TreeGrafter"/>
</dbReference>
<dbReference type="InterPro" id="IPR012000">
    <property type="entry name" value="Thiamin_PyroP_enz_cen_dom"/>
</dbReference>
<dbReference type="InterPro" id="IPR045229">
    <property type="entry name" value="TPP_enz"/>
</dbReference>
<evidence type="ECO:0000259" key="6">
    <source>
        <dbReference type="Pfam" id="PF02776"/>
    </source>
</evidence>
<sequence length="603" mass="68263">MKIRVADYLTEKLAEVGGNNIFMITGGMIMFLTDAVEKLHREKKLNYYCFHHEQAAAMAAEAYGRATGKLGVTYVTAGPAALNTLTSVVGSLVDRSPMIVVSGQSKVEQTKIVEPRQFSLQGFNTKPLFEQVTKYAVILDDIKDVKYKVEKAIYLALEQPVGPVWIECPIDIQGSLFDPDEYEGFIPDVKERKYSQDDLYLIVNALKNASRPAILAGAGVRQSNMIEEFHELIDILKIPVTTTRMSMDIIDDNNKYFVGRPGTYGDRTGNYTVHNSDVLLVLGCRLSIGVIGHDYDKFANESKKIIIDVDPKEFKKPSINKNDICIEANLIDILPDLINLLKKEYEDKILFDKWLKLTKEWKEKYPVDLPEYKLEKEINSYHFMHEFSKKVSSNTLFAVDTGSCFHVHAQAFKVKFGQRHIITGGLSTMGYSPSSIGVAVSSKEHKDVYCISGDGSIQMNLQEFQTIAYYNLPIKTVIINNDGYLLIRLTQKNFCENRLIGESDKNGVGFPNMEKVANLYGIKYLSIKTNQELDEKISELLNYKGPMICEVFTGREQLLIPRVASKKEEDGKIVSMPYDDMFPFLSRDEYSLNKLKAMECKRS</sequence>
<dbReference type="RefSeq" id="WP_263514603.1">
    <property type="nucleotide sequence ID" value="NZ_CP099556.1"/>
</dbReference>
<reference evidence="7" key="1">
    <citation type="journal article" date="2022" name="Front. Microbiol.">
        <title>Species classification and novel plasmid identifications in Arcobacter cryaerophilus and Arcobacter cryaerophilus-like organisms.</title>
        <authorList>
            <person name="Zhou G."/>
            <person name="Wang M."/>
            <person name="Wang H."/>
            <person name="Chen X."/>
            <person name="Gu Y."/>
            <person name="Shao Z."/>
            <person name="Zhang J."/>
            <person name="Zhang M."/>
        </authorList>
    </citation>
    <scope>NUCLEOTIDE SEQUENCE</scope>
    <source>
        <strain evidence="7">ICDCAC48</strain>
    </source>
</reference>
<proteinExistence type="inferred from homology"/>
<comment type="similarity">
    <text evidence="1 3">Belongs to the TPP enzyme family.</text>
</comment>
<dbReference type="PANTHER" id="PTHR18968:SF142">
    <property type="entry name" value="ACETOLACTATE SYNTHASE"/>
    <property type="match status" value="1"/>
</dbReference>
<dbReference type="InterPro" id="IPR012001">
    <property type="entry name" value="Thiamin_PyroP_enz_TPP-bd_dom"/>
</dbReference>
<gene>
    <name evidence="7" type="ORF">NGX11_00685</name>
</gene>
<evidence type="ECO:0000259" key="4">
    <source>
        <dbReference type="Pfam" id="PF00205"/>
    </source>
</evidence>
<dbReference type="Pfam" id="PF02775">
    <property type="entry name" value="TPP_enzyme_C"/>
    <property type="match status" value="1"/>
</dbReference>
<dbReference type="SUPFAM" id="SSF52518">
    <property type="entry name" value="Thiamin diphosphate-binding fold (THDP-binding)"/>
    <property type="match status" value="2"/>
</dbReference>
<accession>A0AA46S285</accession>
<evidence type="ECO:0000259" key="5">
    <source>
        <dbReference type="Pfam" id="PF02775"/>
    </source>
</evidence>
<dbReference type="GO" id="GO:0030976">
    <property type="term" value="F:thiamine pyrophosphate binding"/>
    <property type="evidence" value="ECO:0007669"/>
    <property type="project" value="InterPro"/>
</dbReference>
<dbReference type="PANTHER" id="PTHR18968">
    <property type="entry name" value="THIAMINE PYROPHOSPHATE ENZYMES"/>
    <property type="match status" value="1"/>
</dbReference>
<dbReference type="AlphaFoldDB" id="A0AA46S285"/>
<dbReference type="CDD" id="cd07035">
    <property type="entry name" value="TPP_PYR_POX_like"/>
    <property type="match status" value="1"/>
</dbReference>
<dbReference type="EMBL" id="CP099556">
    <property type="protein sequence ID" value="UYF43476.1"/>
    <property type="molecule type" value="Genomic_DNA"/>
</dbReference>